<proteinExistence type="predicted"/>
<evidence type="ECO:0000313" key="1">
    <source>
        <dbReference type="EMBL" id="CAH6721793.1"/>
    </source>
</evidence>
<dbReference type="Proteomes" id="UP001152531">
    <property type="component" value="Unassembled WGS sequence"/>
</dbReference>
<name>A0ACA9YAF1_9ASCO</name>
<protein>
    <submittedName>
        <fullName evidence="1">Uncharacterized protein</fullName>
    </submittedName>
</protein>
<comment type="caution">
    <text evidence="1">The sequence shown here is derived from an EMBL/GenBank/DDBJ whole genome shotgun (WGS) entry which is preliminary data.</text>
</comment>
<gene>
    <name evidence="1" type="ORF">CLIB1444_07S02564</name>
</gene>
<keyword evidence="2" id="KW-1185">Reference proteome</keyword>
<reference evidence="1" key="1">
    <citation type="submission" date="2022-06" db="EMBL/GenBank/DDBJ databases">
        <authorList>
            <person name="Legras J.-L."/>
            <person name="Devillers H."/>
            <person name="Grondin C."/>
        </authorList>
    </citation>
    <scope>NUCLEOTIDE SEQUENCE</scope>
    <source>
        <strain evidence="1">CLIB 1444</strain>
    </source>
</reference>
<accession>A0ACA9YAF1</accession>
<evidence type="ECO:0000313" key="2">
    <source>
        <dbReference type="Proteomes" id="UP001152531"/>
    </source>
</evidence>
<sequence>MRQFDRSFHVSLSLHKAIKVTPGRINRILKKDINISEQDLKYANDNYPLTKKPNDTHKQNHVKRKVKRGIPPKILELASRKGSISSNVKDPSGKTKINILQHVKNLDKRMVGHKTRRPNQIIWSKPGIIDTHGELQQVKSPESDKLPTLAHELSDILKTNGIQYHRPEADNIKIDYLEKFNHFNESFIPPSKDSKLFDITKEKGKTYFSSTSSMTSTLFTFYKLINHYSPDFDRRFKFKFTNLMTNLPTSFILSRKAPETFAVESDKSGDRETFLSKFGHISEALLTNETKEIENFKRIFDNNLDADASKGLVDKYQKFSNPENVYNMAIYDKFLMRSQLDCFDVDLPGNGTFDLKSRAIGEIRYDISNPDIKSTTYSDKFSHKDEFNDLIRTGGLFKYSTQARIGQMDGIFISYHNLRHYLGFEYLKIEDIDKIYFNDSPVSNGIGDIQFKVSIKIWGKILDSIREDLNSDNYRVLLHHNLKFGIMEIFAVPLTTQQVDHLQAISKNSQGSPTKHQEDLVAFNESTLDSNVLNYELSVNSYEGGKLLSPGILPQNLDNYSFSYKISRKQPNINHYNNLLYNFVKPLQISDKRPQQ</sequence>
<dbReference type="EMBL" id="CALSDN010000007">
    <property type="protein sequence ID" value="CAH6721793.1"/>
    <property type="molecule type" value="Genomic_DNA"/>
</dbReference>
<organism evidence="1 2">
    <name type="scientific">[Candida] jaroonii</name>
    <dbReference type="NCBI Taxonomy" id="467808"/>
    <lineage>
        <taxon>Eukaryota</taxon>
        <taxon>Fungi</taxon>
        <taxon>Dikarya</taxon>
        <taxon>Ascomycota</taxon>
        <taxon>Saccharomycotina</taxon>
        <taxon>Pichiomycetes</taxon>
        <taxon>Debaryomycetaceae</taxon>
        <taxon>Yamadazyma</taxon>
    </lineage>
</organism>